<dbReference type="SUPFAM" id="SSF48264">
    <property type="entry name" value="Cytochrome P450"/>
    <property type="match status" value="1"/>
</dbReference>
<dbReference type="InterPro" id="IPR017972">
    <property type="entry name" value="Cyt_P450_CS"/>
</dbReference>
<evidence type="ECO:0000256" key="8">
    <source>
        <dbReference type="RuleBase" id="RU000461"/>
    </source>
</evidence>
<accession>A0A9X4LZQ2</accession>
<dbReference type="Proteomes" id="UP001152755">
    <property type="component" value="Unassembled WGS sequence"/>
</dbReference>
<dbReference type="PRINTS" id="PR00359">
    <property type="entry name" value="BP450"/>
</dbReference>
<dbReference type="PRINTS" id="PR00385">
    <property type="entry name" value="P450"/>
</dbReference>
<sequence>MSRSAPGAAPESVVPDLTDLDLFVRGFPYDAFARLREQAPVWWHEPTAHTPAGEGFWVVSRYRDVVGAGGDTATFSSDGTAVRDGGGTLIEDLPAGLAPGHMLNMTDPPRHPKLRRLLHASVAPRVLARIEDDLRERAVRIVDAAVAKGECDFLLDVAAELPLQAVAQLLGVPQQDRHRLFEWATATLDYADRDLGEVTELSRRALSEMQDYGRALLERKRADPGDDLMSVAATATIDDEPLADLDQRMVFSLLLAAGSETTRNAIAGGMLAFAECTGIWEDLHADRTLLAPAVEEILRWTSPTPYNRRTATADVELAGVRIRAGEKVTLWWASANRDAAVFPDPDTFDIRRTPNPHVAFGRGPHFCLGSVLARMEIRVVLEALLDRVAGFEVVGPVERVRSNKHTGIRRLPMRLEPR</sequence>
<evidence type="ECO:0000256" key="4">
    <source>
        <dbReference type="ARBA" id="ARBA00022723"/>
    </source>
</evidence>
<dbReference type="InterPro" id="IPR002397">
    <property type="entry name" value="Cyt_P450_B"/>
</dbReference>
<evidence type="ECO:0000256" key="3">
    <source>
        <dbReference type="ARBA" id="ARBA00022617"/>
    </source>
</evidence>
<dbReference type="PANTHER" id="PTHR46696:SF4">
    <property type="entry name" value="BIOTIN BIOSYNTHESIS CYTOCHROME P450"/>
    <property type="match status" value="1"/>
</dbReference>
<dbReference type="EMBL" id="JANRHA010000003">
    <property type="protein sequence ID" value="MDG3014350.1"/>
    <property type="molecule type" value="Genomic_DNA"/>
</dbReference>
<dbReference type="PANTHER" id="PTHR46696">
    <property type="entry name" value="P450, PUTATIVE (EUROFUNG)-RELATED"/>
    <property type="match status" value="1"/>
</dbReference>
<proteinExistence type="inferred from homology"/>
<dbReference type="GO" id="GO:0005506">
    <property type="term" value="F:iron ion binding"/>
    <property type="evidence" value="ECO:0007669"/>
    <property type="project" value="InterPro"/>
</dbReference>
<gene>
    <name evidence="9" type="ORF">NVS88_07240</name>
</gene>
<evidence type="ECO:0000313" key="10">
    <source>
        <dbReference type="Proteomes" id="UP001152755"/>
    </source>
</evidence>
<dbReference type="InterPro" id="IPR036396">
    <property type="entry name" value="Cyt_P450_sf"/>
</dbReference>
<dbReference type="GO" id="GO:0006707">
    <property type="term" value="P:cholesterol catabolic process"/>
    <property type="evidence" value="ECO:0007669"/>
    <property type="project" value="TreeGrafter"/>
</dbReference>
<dbReference type="GO" id="GO:0020037">
    <property type="term" value="F:heme binding"/>
    <property type="evidence" value="ECO:0007669"/>
    <property type="project" value="InterPro"/>
</dbReference>
<keyword evidence="6 8" id="KW-0408">Iron</keyword>
<keyword evidence="3 8" id="KW-0349">Heme</keyword>
<evidence type="ECO:0000256" key="5">
    <source>
        <dbReference type="ARBA" id="ARBA00023002"/>
    </source>
</evidence>
<dbReference type="CDD" id="cd11033">
    <property type="entry name" value="CYP142-like"/>
    <property type="match status" value="1"/>
</dbReference>
<dbReference type="RefSeq" id="WP_277832326.1">
    <property type="nucleotide sequence ID" value="NZ_JAAIVF010000002.1"/>
</dbReference>
<comment type="similarity">
    <text evidence="2 8">Belongs to the cytochrome P450 family.</text>
</comment>
<comment type="cofactor">
    <cofactor evidence="1">
        <name>heme</name>
        <dbReference type="ChEBI" id="CHEBI:30413"/>
    </cofactor>
</comment>
<comment type="caution">
    <text evidence="9">The sequence shown here is derived from an EMBL/GenBank/DDBJ whole genome shotgun (WGS) entry which is preliminary data.</text>
</comment>
<evidence type="ECO:0000256" key="2">
    <source>
        <dbReference type="ARBA" id="ARBA00010617"/>
    </source>
</evidence>
<dbReference type="GO" id="GO:0036199">
    <property type="term" value="F:cholest-4-en-3-one 26-monooxygenase activity"/>
    <property type="evidence" value="ECO:0007669"/>
    <property type="project" value="TreeGrafter"/>
</dbReference>
<evidence type="ECO:0000256" key="7">
    <source>
        <dbReference type="ARBA" id="ARBA00023033"/>
    </source>
</evidence>
<evidence type="ECO:0000256" key="6">
    <source>
        <dbReference type="ARBA" id="ARBA00023004"/>
    </source>
</evidence>
<dbReference type="Pfam" id="PF00067">
    <property type="entry name" value="p450"/>
    <property type="match status" value="1"/>
</dbReference>
<dbReference type="InterPro" id="IPR001128">
    <property type="entry name" value="Cyt_P450"/>
</dbReference>
<protein>
    <submittedName>
        <fullName evidence="9">Cytochrome P450</fullName>
    </submittedName>
</protein>
<dbReference type="PROSITE" id="PS00086">
    <property type="entry name" value="CYTOCHROME_P450"/>
    <property type="match status" value="1"/>
</dbReference>
<dbReference type="AlphaFoldDB" id="A0A9X4LZQ2"/>
<reference evidence="9" key="1">
    <citation type="submission" date="2022-08" db="EMBL/GenBank/DDBJ databases">
        <title>Genome analysis of Corynebacteriales strain.</title>
        <authorList>
            <person name="Lee S.D."/>
        </authorList>
    </citation>
    <scope>NUCLEOTIDE SEQUENCE</scope>
    <source>
        <strain evidence="9">D3-21</strain>
    </source>
</reference>
<keyword evidence="10" id="KW-1185">Reference proteome</keyword>
<dbReference type="GO" id="GO:0008395">
    <property type="term" value="F:steroid hydroxylase activity"/>
    <property type="evidence" value="ECO:0007669"/>
    <property type="project" value="TreeGrafter"/>
</dbReference>
<dbReference type="FunFam" id="1.10.630.10:FF:000018">
    <property type="entry name" value="Cytochrome P450 monooxygenase"/>
    <property type="match status" value="1"/>
</dbReference>
<organism evidence="9 10">
    <name type="scientific">Speluncibacter jeojiensis</name>
    <dbReference type="NCBI Taxonomy" id="2710754"/>
    <lineage>
        <taxon>Bacteria</taxon>
        <taxon>Bacillati</taxon>
        <taxon>Actinomycetota</taxon>
        <taxon>Actinomycetes</taxon>
        <taxon>Mycobacteriales</taxon>
        <taxon>Speluncibacteraceae</taxon>
        <taxon>Speluncibacter</taxon>
    </lineage>
</organism>
<evidence type="ECO:0000256" key="1">
    <source>
        <dbReference type="ARBA" id="ARBA00001971"/>
    </source>
</evidence>
<evidence type="ECO:0000313" key="9">
    <source>
        <dbReference type="EMBL" id="MDG3014350.1"/>
    </source>
</evidence>
<dbReference type="Gene3D" id="1.10.630.10">
    <property type="entry name" value="Cytochrome P450"/>
    <property type="match status" value="1"/>
</dbReference>
<keyword evidence="5 8" id="KW-0560">Oxidoreductase</keyword>
<name>A0A9X4LZQ2_9ACTN</name>
<keyword evidence="7 8" id="KW-0503">Monooxygenase</keyword>
<keyword evidence="4 8" id="KW-0479">Metal-binding</keyword>